<evidence type="ECO:0000259" key="10">
    <source>
        <dbReference type="PROSITE" id="PS51713"/>
    </source>
</evidence>
<gene>
    <name evidence="6" type="primary">era</name>
    <name evidence="11" type="ORF">CYJ41_02055</name>
</gene>
<dbReference type="InterPro" id="IPR030388">
    <property type="entry name" value="G_ERA_dom"/>
</dbReference>
<dbReference type="InterPro" id="IPR006073">
    <property type="entry name" value="GTP-bd"/>
</dbReference>
<feature type="binding site" evidence="6">
    <location>
        <begin position="62"/>
        <end position="66"/>
    </location>
    <ligand>
        <name>GTP</name>
        <dbReference type="ChEBI" id="CHEBI:37565"/>
    </ligand>
</feature>
<dbReference type="EMBL" id="PKHU01000002">
    <property type="protein sequence ID" value="PKZ29696.1"/>
    <property type="molecule type" value="Genomic_DNA"/>
</dbReference>
<evidence type="ECO:0000256" key="6">
    <source>
        <dbReference type="HAMAP-Rule" id="MF_00367"/>
    </source>
</evidence>
<dbReference type="PROSITE" id="PS51713">
    <property type="entry name" value="G_ERA"/>
    <property type="match status" value="1"/>
</dbReference>
<dbReference type="CDD" id="cd04163">
    <property type="entry name" value="Era"/>
    <property type="match status" value="1"/>
</dbReference>
<feature type="region of interest" description="G4" evidence="7">
    <location>
        <begin position="121"/>
        <end position="124"/>
    </location>
</feature>
<feature type="binding site" evidence="6">
    <location>
        <begin position="15"/>
        <end position="22"/>
    </location>
    <ligand>
        <name>GTP</name>
        <dbReference type="ChEBI" id="CHEBI:37565"/>
    </ligand>
</feature>
<evidence type="ECO:0000256" key="8">
    <source>
        <dbReference type="RuleBase" id="RU003761"/>
    </source>
</evidence>
<feature type="binding site" evidence="6">
    <location>
        <begin position="121"/>
        <end position="124"/>
    </location>
    <ligand>
        <name>GTP</name>
        <dbReference type="ChEBI" id="CHEBI:37565"/>
    </ligand>
</feature>
<dbReference type="InterPro" id="IPR004044">
    <property type="entry name" value="KH_dom_type_2"/>
</dbReference>
<feature type="domain" description="Era-type G" evidence="10">
    <location>
        <begin position="7"/>
        <end position="172"/>
    </location>
</feature>
<protein>
    <recommendedName>
        <fullName evidence="2 6">GTPase Era</fullName>
    </recommendedName>
</protein>
<evidence type="ECO:0000259" key="9">
    <source>
        <dbReference type="PROSITE" id="PS50823"/>
    </source>
</evidence>
<name>A0A2I1NBF4_9BACT</name>
<dbReference type="AlphaFoldDB" id="A0A2I1NBF4"/>
<dbReference type="Gene3D" id="3.30.300.20">
    <property type="match status" value="1"/>
</dbReference>
<comment type="subunit">
    <text evidence="6">Monomer.</text>
</comment>
<organism evidence="11 12">
    <name type="scientific">Campylobacter ureolyticus</name>
    <dbReference type="NCBI Taxonomy" id="827"/>
    <lineage>
        <taxon>Bacteria</taxon>
        <taxon>Pseudomonadati</taxon>
        <taxon>Campylobacterota</taxon>
        <taxon>Epsilonproteobacteria</taxon>
        <taxon>Campylobacterales</taxon>
        <taxon>Campylobacteraceae</taxon>
        <taxon>Campylobacter</taxon>
    </lineage>
</organism>
<keyword evidence="6" id="KW-0472">Membrane</keyword>
<evidence type="ECO:0000313" key="11">
    <source>
        <dbReference type="EMBL" id="PKZ29696.1"/>
    </source>
</evidence>
<dbReference type="NCBIfam" id="TIGR00436">
    <property type="entry name" value="era"/>
    <property type="match status" value="1"/>
</dbReference>
<dbReference type="Pfam" id="PF07650">
    <property type="entry name" value="KH_2"/>
    <property type="match status" value="1"/>
</dbReference>
<dbReference type="PANTHER" id="PTHR42698">
    <property type="entry name" value="GTPASE ERA"/>
    <property type="match status" value="1"/>
</dbReference>
<feature type="region of interest" description="G2" evidence="7">
    <location>
        <begin position="41"/>
        <end position="45"/>
    </location>
</feature>
<proteinExistence type="inferred from homology"/>
<dbReference type="SUPFAM" id="SSF54814">
    <property type="entry name" value="Prokaryotic type KH domain (KH-domain type II)"/>
    <property type="match status" value="1"/>
</dbReference>
<dbReference type="RefSeq" id="WP_101636699.1">
    <property type="nucleotide sequence ID" value="NZ_JAWGVX010000053.1"/>
</dbReference>
<comment type="similarity">
    <text evidence="1 6 7 8">Belongs to the TRAFAC class TrmE-Era-EngA-EngB-Septin-like GTPase superfamily. Era GTPase family.</text>
</comment>
<dbReference type="NCBIfam" id="NF000908">
    <property type="entry name" value="PRK00089.1"/>
    <property type="match status" value="1"/>
</dbReference>
<comment type="subcellular location">
    <subcellularLocation>
        <location evidence="6">Cytoplasm</location>
    </subcellularLocation>
    <subcellularLocation>
        <location evidence="6">Cell membrane</location>
        <topology evidence="6">Peripheral membrane protein</topology>
    </subcellularLocation>
</comment>
<dbReference type="SUPFAM" id="SSF52540">
    <property type="entry name" value="P-loop containing nucleoside triphosphate hydrolases"/>
    <property type="match status" value="1"/>
</dbReference>
<dbReference type="InterPro" id="IPR027417">
    <property type="entry name" value="P-loop_NTPase"/>
</dbReference>
<evidence type="ECO:0000256" key="1">
    <source>
        <dbReference type="ARBA" id="ARBA00007921"/>
    </source>
</evidence>
<keyword evidence="6" id="KW-0699">rRNA-binding</keyword>
<dbReference type="Pfam" id="PF01926">
    <property type="entry name" value="MMR_HSR1"/>
    <property type="match status" value="1"/>
</dbReference>
<keyword evidence="5 6" id="KW-0342">GTP-binding</keyword>
<evidence type="ECO:0000256" key="4">
    <source>
        <dbReference type="ARBA" id="ARBA00022884"/>
    </source>
</evidence>
<dbReference type="InterPro" id="IPR005225">
    <property type="entry name" value="Small_GTP-bd"/>
</dbReference>
<dbReference type="NCBIfam" id="TIGR00231">
    <property type="entry name" value="small_GTP"/>
    <property type="match status" value="1"/>
</dbReference>
<dbReference type="GO" id="GO:0003924">
    <property type="term" value="F:GTPase activity"/>
    <property type="evidence" value="ECO:0007669"/>
    <property type="project" value="UniProtKB-UniRule"/>
</dbReference>
<comment type="function">
    <text evidence="6">An essential GTPase that binds both GDP and GTP, with rapid nucleotide exchange. Plays a role in 16S rRNA processing and 30S ribosomal subunit biogenesis and possibly also in cell cycle regulation and energy metabolism.</text>
</comment>
<dbReference type="GO" id="GO:0070181">
    <property type="term" value="F:small ribosomal subunit rRNA binding"/>
    <property type="evidence" value="ECO:0007669"/>
    <property type="project" value="UniProtKB-UniRule"/>
</dbReference>
<dbReference type="InterPro" id="IPR015946">
    <property type="entry name" value="KH_dom-like_a/b"/>
</dbReference>
<dbReference type="Gene3D" id="3.40.50.300">
    <property type="entry name" value="P-loop containing nucleotide triphosphate hydrolases"/>
    <property type="match status" value="1"/>
</dbReference>
<feature type="region of interest" description="G1" evidence="7">
    <location>
        <begin position="15"/>
        <end position="22"/>
    </location>
</feature>
<dbReference type="GO" id="GO:0005829">
    <property type="term" value="C:cytosol"/>
    <property type="evidence" value="ECO:0007669"/>
    <property type="project" value="TreeGrafter"/>
</dbReference>
<feature type="region of interest" description="G3" evidence="7">
    <location>
        <begin position="62"/>
        <end position="65"/>
    </location>
</feature>
<dbReference type="Proteomes" id="UP000234639">
    <property type="component" value="Unassembled WGS sequence"/>
</dbReference>
<dbReference type="InterPro" id="IPR009019">
    <property type="entry name" value="KH_sf_prok-type"/>
</dbReference>
<dbReference type="InterPro" id="IPR005662">
    <property type="entry name" value="GTPase_Era-like"/>
</dbReference>
<feature type="region of interest" description="G5" evidence="7">
    <location>
        <begin position="151"/>
        <end position="153"/>
    </location>
</feature>
<feature type="domain" description="KH type-2" evidence="9">
    <location>
        <begin position="191"/>
        <end position="279"/>
    </location>
</feature>
<comment type="caution">
    <text evidence="11">The sequence shown here is derived from an EMBL/GenBank/DDBJ whole genome shotgun (WGS) entry which is preliminary data.</text>
</comment>
<evidence type="ECO:0000256" key="5">
    <source>
        <dbReference type="ARBA" id="ARBA00023134"/>
    </source>
</evidence>
<sequence>MPDNMKKSGFVTLIGRTNAGKSSLLNFLLGEKLSLVSHKQNATRRKINAIVMNDDNQIIFIDTPGLHKSSKVMNKTMIEIALNSVGDADLVLFLASVHDDILNYEEFLLKFDNVKHILILTKIDETSDEKLAKKITQYSKFDDKFLALVPTSIKKPICRKPLLDEICKHLPFHEYYYDPELLSPTISKDIYRDLILESIFESVSSEVPYYSDVVIEKVIEKDNLISVYSQIITDNNSHKKILIGKDGLTIKRIGIKAKKLISDFSKLKIYLNLEVVVKKGWNSNEMLIRKHFIY</sequence>
<keyword evidence="6" id="KW-1003">Cell membrane</keyword>
<keyword evidence="3 6" id="KW-0547">Nucleotide-binding</keyword>
<dbReference type="GO" id="GO:0005525">
    <property type="term" value="F:GTP binding"/>
    <property type="evidence" value="ECO:0007669"/>
    <property type="project" value="UniProtKB-UniRule"/>
</dbReference>
<evidence type="ECO:0000256" key="7">
    <source>
        <dbReference type="PROSITE-ProRule" id="PRU01050"/>
    </source>
</evidence>
<dbReference type="GO" id="GO:0043024">
    <property type="term" value="F:ribosomal small subunit binding"/>
    <property type="evidence" value="ECO:0007669"/>
    <property type="project" value="TreeGrafter"/>
</dbReference>
<dbReference type="PROSITE" id="PS50823">
    <property type="entry name" value="KH_TYPE_2"/>
    <property type="match status" value="1"/>
</dbReference>
<evidence type="ECO:0000256" key="2">
    <source>
        <dbReference type="ARBA" id="ARBA00020484"/>
    </source>
</evidence>
<keyword evidence="4 6" id="KW-0694">RNA-binding</keyword>
<dbReference type="GO" id="GO:0000028">
    <property type="term" value="P:ribosomal small subunit assembly"/>
    <property type="evidence" value="ECO:0007669"/>
    <property type="project" value="TreeGrafter"/>
</dbReference>
<keyword evidence="6" id="KW-0690">Ribosome biogenesis</keyword>
<evidence type="ECO:0000256" key="3">
    <source>
        <dbReference type="ARBA" id="ARBA00022741"/>
    </source>
</evidence>
<accession>A0A2I1NBF4</accession>
<dbReference type="CDD" id="cd22534">
    <property type="entry name" value="KH-II_Era"/>
    <property type="match status" value="1"/>
</dbReference>
<reference evidence="11 12" key="1">
    <citation type="submission" date="2017-12" db="EMBL/GenBank/DDBJ databases">
        <title>Phylogenetic diversity of female urinary microbiome.</title>
        <authorList>
            <person name="Thomas-White K."/>
            <person name="Wolfe A.J."/>
        </authorList>
    </citation>
    <scope>NUCLEOTIDE SEQUENCE [LARGE SCALE GENOMIC DNA]</scope>
    <source>
        <strain evidence="11 12">UMB0112</strain>
    </source>
</reference>
<dbReference type="HAMAP" id="MF_00367">
    <property type="entry name" value="GTPase_Era"/>
    <property type="match status" value="1"/>
</dbReference>
<dbReference type="GO" id="GO:0005886">
    <property type="term" value="C:plasma membrane"/>
    <property type="evidence" value="ECO:0007669"/>
    <property type="project" value="UniProtKB-SubCell"/>
</dbReference>
<keyword evidence="6" id="KW-0963">Cytoplasm</keyword>
<dbReference type="PANTHER" id="PTHR42698:SF1">
    <property type="entry name" value="GTPASE ERA, MITOCHONDRIAL"/>
    <property type="match status" value="1"/>
</dbReference>
<evidence type="ECO:0000313" key="12">
    <source>
        <dbReference type="Proteomes" id="UP000234639"/>
    </source>
</evidence>